<dbReference type="Proteomes" id="UP001150904">
    <property type="component" value="Unassembled WGS sequence"/>
</dbReference>
<gene>
    <name evidence="1" type="ORF">N7498_006068</name>
</gene>
<organism evidence="1 2">
    <name type="scientific">Penicillium cinerascens</name>
    <dbReference type="NCBI Taxonomy" id="70096"/>
    <lineage>
        <taxon>Eukaryota</taxon>
        <taxon>Fungi</taxon>
        <taxon>Dikarya</taxon>
        <taxon>Ascomycota</taxon>
        <taxon>Pezizomycotina</taxon>
        <taxon>Eurotiomycetes</taxon>
        <taxon>Eurotiomycetidae</taxon>
        <taxon>Eurotiales</taxon>
        <taxon>Aspergillaceae</taxon>
        <taxon>Penicillium</taxon>
    </lineage>
</organism>
<accession>A0A9W9MHH8</accession>
<dbReference type="OrthoDB" id="4368647at2759"/>
<protein>
    <submittedName>
        <fullName evidence="1">Uncharacterized protein</fullName>
    </submittedName>
</protein>
<reference evidence="1" key="2">
    <citation type="journal article" date="2023" name="IMA Fungus">
        <title>Comparative genomic study of the Penicillium genus elucidates a diverse pangenome and 15 lateral gene transfer events.</title>
        <authorList>
            <person name="Petersen C."/>
            <person name="Sorensen T."/>
            <person name="Nielsen M.R."/>
            <person name="Sondergaard T.E."/>
            <person name="Sorensen J.L."/>
            <person name="Fitzpatrick D.A."/>
            <person name="Frisvad J.C."/>
            <person name="Nielsen K.L."/>
        </authorList>
    </citation>
    <scope>NUCLEOTIDE SEQUENCE</scope>
    <source>
        <strain evidence="1">IBT 15544</strain>
    </source>
</reference>
<proteinExistence type="predicted"/>
<name>A0A9W9MHH8_9EURO</name>
<dbReference type="AlphaFoldDB" id="A0A9W9MHH8"/>
<evidence type="ECO:0000313" key="1">
    <source>
        <dbReference type="EMBL" id="KAJ5201405.1"/>
    </source>
</evidence>
<dbReference type="RefSeq" id="XP_058307321.1">
    <property type="nucleotide sequence ID" value="XM_058453130.1"/>
</dbReference>
<reference evidence="1" key="1">
    <citation type="submission" date="2022-12" db="EMBL/GenBank/DDBJ databases">
        <authorList>
            <person name="Petersen C."/>
        </authorList>
    </citation>
    <scope>NUCLEOTIDE SEQUENCE</scope>
    <source>
        <strain evidence="1">IBT 15544</strain>
    </source>
</reference>
<sequence length="71" mass="7900">MPKRNLSNIRLYGCLAYCRIQKLAQSDKIHPRAEVGFLVCVVTSNPIEAAVAIGTMLETTRRDDEDHDLAA</sequence>
<evidence type="ECO:0000313" key="2">
    <source>
        <dbReference type="Proteomes" id="UP001150904"/>
    </source>
</evidence>
<dbReference type="GeneID" id="83180431"/>
<comment type="caution">
    <text evidence="1">The sequence shown here is derived from an EMBL/GenBank/DDBJ whole genome shotgun (WGS) entry which is preliminary data.</text>
</comment>
<dbReference type="EMBL" id="JAPQKR010000013">
    <property type="protein sequence ID" value="KAJ5201405.1"/>
    <property type="molecule type" value="Genomic_DNA"/>
</dbReference>
<keyword evidence="2" id="KW-1185">Reference proteome</keyword>